<reference evidence="1 2" key="1">
    <citation type="journal article" date="2021" name="BMC Biol.">
        <title>Horizontally acquired antibacterial genes associated with adaptive radiation of ladybird beetles.</title>
        <authorList>
            <person name="Li H.S."/>
            <person name="Tang X.F."/>
            <person name="Huang Y.H."/>
            <person name="Xu Z.Y."/>
            <person name="Chen M.L."/>
            <person name="Du X.Y."/>
            <person name="Qiu B.Y."/>
            <person name="Chen P.T."/>
            <person name="Zhang W."/>
            <person name="Slipinski A."/>
            <person name="Escalona H.E."/>
            <person name="Waterhouse R.M."/>
            <person name="Zwick A."/>
            <person name="Pang H."/>
        </authorList>
    </citation>
    <scope>NUCLEOTIDE SEQUENCE [LARGE SCALE GENOMIC DNA]</scope>
    <source>
        <strain evidence="1">SYSU2018</strain>
    </source>
</reference>
<gene>
    <name evidence="1" type="ORF">HHI36_016344</name>
</gene>
<name>A0ABD2NJU8_9CUCU</name>
<protein>
    <submittedName>
        <fullName evidence="1">Uncharacterized protein</fullName>
    </submittedName>
</protein>
<dbReference type="AlphaFoldDB" id="A0ABD2NJU8"/>
<sequence length="569" mass="67400">MYRFIPLKTFAPSRYPKWFNSELIHMVRRKNRADRQYKRTGSREDYLRFRELRAACRELGSCLYSRYIDSVESGYDQLTVMYLVEYIEDGIKQVVPEVRRTKSSLRAKYLDGRYYHVRILAKNDSEELLLEIKRNIECHIPFVTLYLDRQHYNFVDNCENIVDSTPKGNIEYEILKEALDHDFIILSDIEQAEVPIRDAHLSIDDGDNVLADLGMVQEQEVVSGRSDDDEVDEEIDDLYRTNKKWARISFTGKLGKNTALLVHRDLGFKAIDLILKYREKAGVNPLNRFIFGEPSRFHSQNTFQACQLIRKLAQESGIENSQLLRTRLLRQHLATETATSSVDERLEGRVSDFMSHKRQIHQDYYVMTQKKDDITKVSRLLENFSTSKREHKSESKKQSPRVSWSAVEKATAREYFHDEIYFGDRITREKINKFFQEEKRVYSKRTPHLIMQWVKGQKKRYYQQERRTPRYIIIFFQERAVQCEFNRNINKINMETFCKRNRWSTPEKEVLRSSTEKHSAGGTIPTLSECENIFEQNEGVLQGRNPKSIKAYIHRQLRCDNPQFNNNKV</sequence>
<dbReference type="PANTHER" id="PTHR33480">
    <property type="entry name" value="SET DOMAIN-CONTAINING PROTEIN-RELATED"/>
    <property type="match status" value="1"/>
</dbReference>
<accession>A0ABD2NJU8</accession>
<evidence type="ECO:0000313" key="1">
    <source>
        <dbReference type="EMBL" id="KAL3278824.1"/>
    </source>
</evidence>
<keyword evidence="2" id="KW-1185">Reference proteome</keyword>
<dbReference type="PANTHER" id="PTHR33480:SF1">
    <property type="entry name" value="TYR RECOMBINASE DOMAIN-CONTAINING PROTEIN"/>
    <property type="match status" value="1"/>
</dbReference>
<organism evidence="1 2">
    <name type="scientific">Cryptolaemus montrouzieri</name>
    <dbReference type="NCBI Taxonomy" id="559131"/>
    <lineage>
        <taxon>Eukaryota</taxon>
        <taxon>Metazoa</taxon>
        <taxon>Ecdysozoa</taxon>
        <taxon>Arthropoda</taxon>
        <taxon>Hexapoda</taxon>
        <taxon>Insecta</taxon>
        <taxon>Pterygota</taxon>
        <taxon>Neoptera</taxon>
        <taxon>Endopterygota</taxon>
        <taxon>Coleoptera</taxon>
        <taxon>Polyphaga</taxon>
        <taxon>Cucujiformia</taxon>
        <taxon>Coccinelloidea</taxon>
        <taxon>Coccinellidae</taxon>
        <taxon>Scymninae</taxon>
        <taxon>Scymnini</taxon>
        <taxon>Cryptolaemus</taxon>
    </lineage>
</organism>
<dbReference type="Proteomes" id="UP001516400">
    <property type="component" value="Unassembled WGS sequence"/>
</dbReference>
<evidence type="ECO:0000313" key="2">
    <source>
        <dbReference type="Proteomes" id="UP001516400"/>
    </source>
</evidence>
<dbReference type="EMBL" id="JABFTP020000124">
    <property type="protein sequence ID" value="KAL3278824.1"/>
    <property type="molecule type" value="Genomic_DNA"/>
</dbReference>
<proteinExistence type="predicted"/>
<comment type="caution">
    <text evidence="1">The sequence shown here is derived from an EMBL/GenBank/DDBJ whole genome shotgun (WGS) entry which is preliminary data.</text>
</comment>